<organism evidence="1 2">
    <name type="scientific">Sphingobacterium kyonggiense</name>
    <dbReference type="NCBI Taxonomy" id="714075"/>
    <lineage>
        <taxon>Bacteria</taxon>
        <taxon>Pseudomonadati</taxon>
        <taxon>Bacteroidota</taxon>
        <taxon>Sphingobacteriia</taxon>
        <taxon>Sphingobacteriales</taxon>
        <taxon>Sphingobacteriaceae</taxon>
        <taxon>Sphingobacterium</taxon>
    </lineage>
</organism>
<comment type="caution">
    <text evidence="1">The sequence shown here is derived from an EMBL/GenBank/DDBJ whole genome shotgun (WGS) entry which is preliminary data.</text>
</comment>
<accession>A0ABP7Z1J3</accession>
<reference evidence="2" key="1">
    <citation type="journal article" date="2019" name="Int. J. Syst. Evol. Microbiol.">
        <title>The Global Catalogue of Microorganisms (GCM) 10K type strain sequencing project: providing services to taxonomists for standard genome sequencing and annotation.</title>
        <authorList>
            <consortium name="The Broad Institute Genomics Platform"/>
            <consortium name="The Broad Institute Genome Sequencing Center for Infectious Disease"/>
            <person name="Wu L."/>
            <person name="Ma J."/>
        </authorList>
    </citation>
    <scope>NUCLEOTIDE SEQUENCE [LARGE SCALE GENOMIC DNA]</scope>
    <source>
        <strain evidence="2">JCM 16704</strain>
    </source>
</reference>
<keyword evidence="2" id="KW-1185">Reference proteome</keyword>
<evidence type="ECO:0000313" key="2">
    <source>
        <dbReference type="Proteomes" id="UP001500101"/>
    </source>
</evidence>
<name>A0ABP7Z1J3_9SPHI</name>
<dbReference type="RefSeq" id="WP_344675456.1">
    <property type="nucleotide sequence ID" value="NZ_BAAAZI010000011.1"/>
</dbReference>
<gene>
    <name evidence="1" type="ORF">GCM10022216_28560</name>
</gene>
<dbReference type="SUPFAM" id="SSF49344">
    <property type="entry name" value="CBD9-like"/>
    <property type="match status" value="1"/>
</dbReference>
<dbReference type="Gene3D" id="2.60.40.1190">
    <property type="match status" value="1"/>
</dbReference>
<sequence length="248" mass="28014">MKRIIILFYLVLTCSSLLAQKKKEKYELLPAFPVKVDADLKEWDGKLTLMDADSSWMFGLTSDADYLYAAVRIKDPMLQQEAVRNGIVININPDGKKKDGAQLIFPIPDSETLRAIANDENLPNMNVREELIKRSRGYGVRGFAHIVDGRLSFDNTYGVQISAKLLENGAMLYESKIPIASIGIKNRNKEVAIQVMINNRYAQLQKMLKNRPAPTGMYGGIYSRPTPTVKSPFKMKTEVWVLGQLKEQ</sequence>
<protein>
    <submittedName>
        <fullName evidence="1">Uncharacterized protein</fullName>
    </submittedName>
</protein>
<proteinExistence type="predicted"/>
<evidence type="ECO:0000313" key="1">
    <source>
        <dbReference type="EMBL" id="GAA4144988.1"/>
    </source>
</evidence>
<dbReference type="EMBL" id="BAAAZI010000011">
    <property type="protein sequence ID" value="GAA4144988.1"/>
    <property type="molecule type" value="Genomic_DNA"/>
</dbReference>
<dbReference type="Proteomes" id="UP001500101">
    <property type="component" value="Unassembled WGS sequence"/>
</dbReference>